<dbReference type="RefSeq" id="WP_161820479.1">
    <property type="nucleotide sequence ID" value="NZ_LSRS01000001.1"/>
</dbReference>
<protein>
    <recommendedName>
        <fullName evidence="1">DUF1659 domain-containing protein</fullName>
    </recommendedName>
</protein>
<evidence type="ECO:0000313" key="3">
    <source>
        <dbReference type="Proteomes" id="UP000798488"/>
    </source>
</evidence>
<feature type="domain" description="DUF1659" evidence="1">
    <location>
        <begin position="2"/>
        <end position="72"/>
    </location>
</feature>
<evidence type="ECO:0000259" key="1">
    <source>
        <dbReference type="Pfam" id="PF07872"/>
    </source>
</evidence>
<name>A0A9D2WTF3_9FIRM</name>
<dbReference type="Proteomes" id="UP000798488">
    <property type="component" value="Unassembled WGS sequence"/>
</dbReference>
<organism evidence="2 3">
    <name type="scientific">Sporotomaculum syntrophicum</name>
    <dbReference type="NCBI Taxonomy" id="182264"/>
    <lineage>
        <taxon>Bacteria</taxon>
        <taxon>Bacillati</taxon>
        <taxon>Bacillota</taxon>
        <taxon>Clostridia</taxon>
        <taxon>Eubacteriales</taxon>
        <taxon>Desulfallaceae</taxon>
        <taxon>Sporotomaculum</taxon>
    </lineage>
</organism>
<keyword evidence="3" id="KW-1185">Reference proteome</keyword>
<comment type="caution">
    <text evidence="2">The sequence shown here is derived from an EMBL/GenBank/DDBJ whole genome shotgun (WGS) entry which is preliminary data.</text>
</comment>
<proteinExistence type="predicted"/>
<dbReference type="OrthoDB" id="1954703at2"/>
<dbReference type="Pfam" id="PF07872">
    <property type="entry name" value="DUF1659"/>
    <property type="match status" value="1"/>
</dbReference>
<dbReference type="InterPro" id="IPR012454">
    <property type="entry name" value="DUF1659"/>
</dbReference>
<dbReference type="AlphaFoldDB" id="A0A9D2WTF3"/>
<reference evidence="2" key="1">
    <citation type="submission" date="2016-02" db="EMBL/GenBank/DDBJ databases">
        <title>Draft Genome Sequence of Sporotomaculum syntrophicum Strain FB, a Syntrophic Benzoate Degrader.</title>
        <authorList>
            <person name="Nobu M.K."/>
            <person name="Narihiro T."/>
            <person name="Qiu Y.-L."/>
            <person name="Ohashi A."/>
            <person name="Liu W.-T."/>
            <person name="Yuji S."/>
        </authorList>
    </citation>
    <scope>NUCLEOTIDE SEQUENCE</scope>
    <source>
        <strain evidence="2">FB</strain>
    </source>
</reference>
<gene>
    <name evidence="2" type="ORF">SPSYN_00019</name>
</gene>
<sequence>MAVEKVPSSTTLRMQFQTGLDGDGDPVYRTKSLSNVKTTALDQDIYDVAQALVALQEYTVTAVQRVDSAVLEDLGGVM</sequence>
<accession>A0A9D2WTF3</accession>
<evidence type="ECO:0000313" key="2">
    <source>
        <dbReference type="EMBL" id="KAF1086302.1"/>
    </source>
</evidence>
<dbReference type="EMBL" id="LSRS01000001">
    <property type="protein sequence ID" value="KAF1086302.1"/>
    <property type="molecule type" value="Genomic_DNA"/>
</dbReference>